<keyword evidence="8" id="KW-0472">Membrane</keyword>
<dbReference type="SMART" id="SM00702">
    <property type="entry name" value="P4Hc"/>
    <property type="match status" value="1"/>
</dbReference>
<sequence length="487" mass="55935">MAGNSKARQRKAKESVANGKDAGISSSDARNDAVSGSSAGAPFWVVLVLLFIIVILLSYVSYPNIASLLRHTDSVQSKREITSESEAHKHPMKSASDAVKKDVSLSNEIEEMEEEAQEIQPEEQETIKLEMTPETKSKTKEVKLIPESKKKDKNVKKKPEKSEKKKSSKKQDASNEIEDFKASYLKEMSPKKIFVDGRRLPPVELLPQKPNNSSVKVFLYDEFLSKEECEGLMKAHDRHVEEMTKKDPIVCFDSINTLRRHLKANKKKVNVTPLDFTPGTTCVNKTFSSQLKNWLKQNWSYSTAFYPGESRFSKVFEYRVKEATALTPVNGGKFQITSYPEGIGYKTHTDCREDDEKRDRMATILVYLQDVEEGGETKFPELGIWAKPRKGRALVWNNMNKDGNCEPLSIHNAAKVVKGHKYILQRWYYYKNFYSLGKRPPEPHLPEREPGTPRVSCDEYDHGSCRWYDEWNYDHILEYQRQKMTLQ</sequence>
<evidence type="ECO:0000256" key="1">
    <source>
        <dbReference type="ARBA" id="ARBA00001961"/>
    </source>
</evidence>
<dbReference type="PANTHER" id="PTHR10869:SF180">
    <property type="entry name" value="FE2OG DIOXYGENASE DOMAIN-CONTAINING PROTEIN"/>
    <property type="match status" value="1"/>
</dbReference>
<dbReference type="FunFam" id="2.60.120.620:FF:000054">
    <property type="entry name" value="Prolyl 4-hydroxylase subunit alpha-1"/>
    <property type="match status" value="1"/>
</dbReference>
<dbReference type="AlphaFoldDB" id="A0AA88YTS9"/>
<organism evidence="10 11">
    <name type="scientific">Pinctada imbricata</name>
    <name type="common">Atlantic pearl-oyster</name>
    <name type="synonym">Pinctada martensii</name>
    <dbReference type="NCBI Taxonomy" id="66713"/>
    <lineage>
        <taxon>Eukaryota</taxon>
        <taxon>Metazoa</taxon>
        <taxon>Spiralia</taxon>
        <taxon>Lophotrochozoa</taxon>
        <taxon>Mollusca</taxon>
        <taxon>Bivalvia</taxon>
        <taxon>Autobranchia</taxon>
        <taxon>Pteriomorphia</taxon>
        <taxon>Pterioida</taxon>
        <taxon>Pterioidea</taxon>
        <taxon>Pteriidae</taxon>
        <taxon>Pinctada</taxon>
    </lineage>
</organism>
<keyword evidence="11" id="KW-1185">Reference proteome</keyword>
<dbReference type="PANTHER" id="PTHR10869">
    <property type="entry name" value="PROLYL 4-HYDROXYLASE ALPHA SUBUNIT"/>
    <property type="match status" value="1"/>
</dbReference>
<dbReference type="GO" id="GO:0031418">
    <property type="term" value="F:L-ascorbic acid binding"/>
    <property type="evidence" value="ECO:0007669"/>
    <property type="project" value="UniProtKB-KW"/>
</dbReference>
<evidence type="ECO:0000256" key="7">
    <source>
        <dbReference type="SAM" id="MobiDB-lite"/>
    </source>
</evidence>
<reference evidence="10" key="1">
    <citation type="submission" date="2019-08" db="EMBL/GenBank/DDBJ databases">
        <title>The improved chromosome-level genome for the pearl oyster Pinctada fucata martensii using PacBio sequencing and Hi-C.</title>
        <authorList>
            <person name="Zheng Z."/>
        </authorList>
    </citation>
    <scope>NUCLEOTIDE SEQUENCE</scope>
    <source>
        <strain evidence="10">ZZ-2019</strain>
        <tissue evidence="10">Adductor muscle</tissue>
    </source>
</reference>
<keyword evidence="4" id="KW-0223">Dioxygenase</keyword>
<dbReference type="PROSITE" id="PS51471">
    <property type="entry name" value="FE2OG_OXY"/>
    <property type="match status" value="1"/>
</dbReference>
<dbReference type="EMBL" id="VSWD01000001">
    <property type="protein sequence ID" value="KAK3108575.1"/>
    <property type="molecule type" value="Genomic_DNA"/>
</dbReference>
<dbReference type="GO" id="GO:0005506">
    <property type="term" value="F:iron ion binding"/>
    <property type="evidence" value="ECO:0007669"/>
    <property type="project" value="InterPro"/>
</dbReference>
<evidence type="ECO:0000313" key="11">
    <source>
        <dbReference type="Proteomes" id="UP001186944"/>
    </source>
</evidence>
<comment type="cofactor">
    <cofactor evidence="1">
        <name>L-ascorbate</name>
        <dbReference type="ChEBI" id="CHEBI:38290"/>
    </cofactor>
</comment>
<feature type="region of interest" description="Disordered" evidence="7">
    <location>
        <begin position="72"/>
        <end position="102"/>
    </location>
</feature>
<gene>
    <name evidence="10" type="ORF">FSP39_011057</name>
</gene>
<feature type="compositionally biased region" description="Basic and acidic residues" evidence="7">
    <location>
        <begin position="160"/>
        <end position="175"/>
    </location>
</feature>
<feature type="transmembrane region" description="Helical" evidence="8">
    <location>
        <begin position="41"/>
        <end position="62"/>
    </location>
</feature>
<dbReference type="Proteomes" id="UP001186944">
    <property type="component" value="Unassembled WGS sequence"/>
</dbReference>
<keyword evidence="8" id="KW-1133">Transmembrane helix</keyword>
<evidence type="ECO:0000259" key="9">
    <source>
        <dbReference type="PROSITE" id="PS51471"/>
    </source>
</evidence>
<evidence type="ECO:0000313" key="10">
    <source>
        <dbReference type="EMBL" id="KAK3108575.1"/>
    </source>
</evidence>
<proteinExistence type="predicted"/>
<keyword evidence="5" id="KW-0560">Oxidoreductase</keyword>
<evidence type="ECO:0000256" key="5">
    <source>
        <dbReference type="ARBA" id="ARBA00023002"/>
    </source>
</evidence>
<feature type="compositionally biased region" description="Basic and acidic residues" evidence="7">
    <location>
        <begin position="72"/>
        <end position="89"/>
    </location>
</feature>
<keyword evidence="6" id="KW-0408">Iron</keyword>
<evidence type="ECO:0000256" key="4">
    <source>
        <dbReference type="ARBA" id="ARBA00022964"/>
    </source>
</evidence>
<keyword evidence="8" id="KW-0812">Transmembrane</keyword>
<evidence type="ECO:0000256" key="8">
    <source>
        <dbReference type="SAM" id="Phobius"/>
    </source>
</evidence>
<evidence type="ECO:0000256" key="6">
    <source>
        <dbReference type="ARBA" id="ARBA00023004"/>
    </source>
</evidence>
<dbReference type="InterPro" id="IPR044862">
    <property type="entry name" value="Pro_4_hyd_alph_FE2OG_OXY"/>
</dbReference>
<feature type="compositionally biased region" description="Basic and acidic residues" evidence="7">
    <location>
        <begin position="125"/>
        <end position="150"/>
    </location>
</feature>
<protein>
    <recommendedName>
        <fullName evidence="9">Fe2OG dioxygenase domain-containing protein</fullName>
    </recommendedName>
</protein>
<dbReference type="Gene3D" id="2.60.120.620">
    <property type="entry name" value="q2cbj1_9rhob like domain"/>
    <property type="match status" value="1"/>
</dbReference>
<name>A0AA88YTS9_PINIB</name>
<dbReference type="InterPro" id="IPR006620">
    <property type="entry name" value="Pro_4_hyd_alph"/>
</dbReference>
<keyword evidence="3" id="KW-0847">Vitamin C</keyword>
<feature type="compositionally biased region" description="Acidic residues" evidence="7">
    <location>
        <begin position="114"/>
        <end position="124"/>
    </location>
</feature>
<dbReference type="GO" id="GO:0004656">
    <property type="term" value="F:procollagen-proline 4-dioxygenase activity"/>
    <property type="evidence" value="ECO:0007669"/>
    <property type="project" value="TreeGrafter"/>
</dbReference>
<evidence type="ECO:0000256" key="2">
    <source>
        <dbReference type="ARBA" id="ARBA00022723"/>
    </source>
</evidence>
<dbReference type="InterPro" id="IPR045054">
    <property type="entry name" value="P4HA-like"/>
</dbReference>
<keyword evidence="2" id="KW-0479">Metal-binding</keyword>
<dbReference type="GO" id="GO:0005783">
    <property type="term" value="C:endoplasmic reticulum"/>
    <property type="evidence" value="ECO:0007669"/>
    <property type="project" value="TreeGrafter"/>
</dbReference>
<dbReference type="InterPro" id="IPR005123">
    <property type="entry name" value="Oxoglu/Fe-dep_dioxygenase_dom"/>
</dbReference>
<feature type="region of interest" description="Disordered" evidence="7">
    <location>
        <begin position="1"/>
        <end position="32"/>
    </location>
</feature>
<dbReference type="Pfam" id="PF13640">
    <property type="entry name" value="2OG-FeII_Oxy_3"/>
    <property type="match status" value="1"/>
</dbReference>
<feature type="region of interest" description="Disordered" evidence="7">
    <location>
        <begin position="114"/>
        <end position="175"/>
    </location>
</feature>
<evidence type="ECO:0000256" key="3">
    <source>
        <dbReference type="ARBA" id="ARBA00022896"/>
    </source>
</evidence>
<feature type="domain" description="Fe2OG dioxygenase" evidence="9">
    <location>
        <begin position="328"/>
        <end position="430"/>
    </location>
</feature>
<comment type="caution">
    <text evidence="10">The sequence shown here is derived from an EMBL/GenBank/DDBJ whole genome shotgun (WGS) entry which is preliminary data.</text>
</comment>
<accession>A0AA88YTS9</accession>